<name>A0AAV0SUG6_HYABA</name>
<organism evidence="1 2">
    <name type="scientific">Hyaloperonospora brassicae</name>
    <name type="common">Brassica downy mildew</name>
    <name type="synonym">Peronospora brassicae</name>
    <dbReference type="NCBI Taxonomy" id="162125"/>
    <lineage>
        <taxon>Eukaryota</taxon>
        <taxon>Sar</taxon>
        <taxon>Stramenopiles</taxon>
        <taxon>Oomycota</taxon>
        <taxon>Peronosporomycetes</taxon>
        <taxon>Peronosporales</taxon>
        <taxon>Peronosporaceae</taxon>
        <taxon>Hyaloperonospora</taxon>
    </lineage>
</organism>
<dbReference type="AlphaFoldDB" id="A0AAV0SUG6"/>
<dbReference type="Proteomes" id="UP001162031">
    <property type="component" value="Unassembled WGS sequence"/>
</dbReference>
<dbReference type="InterPro" id="IPR029063">
    <property type="entry name" value="SAM-dependent_MTases_sf"/>
</dbReference>
<sequence>MTTARPAAATTDALFRWIEEREREHCSSFGNAWGRVLDAGTGRHSLTWLLRGTATPDRITDVVAVTGETPLANDLTAAFDKESTRLTVRVGNWQDATFLAKEQTFDVIIADYLVGAMEGFAPYYQDEICARLEELLTPGGRIYLVGLQPLSESQAPADGSNNDLELLETGKLIQEVARTRDACLLLAGRRVYREFPIEWSQRQLEKAGMAVTDSVRFVNVYTRAGITRQLEVGRRYVPLLKDTALRDHLFQALDRLDQRIEEKFGSANAAHDEQRKIRFGFDYVVAARKATIPRAGAGTSKGEPDVQ</sequence>
<dbReference type="Gene3D" id="3.40.50.150">
    <property type="entry name" value="Vaccinia Virus protein VP39"/>
    <property type="match status" value="1"/>
</dbReference>
<dbReference type="EMBL" id="CANTFL010000007">
    <property type="protein sequence ID" value="CAI5708393.1"/>
    <property type="molecule type" value="Genomic_DNA"/>
</dbReference>
<dbReference type="CDD" id="cd02440">
    <property type="entry name" value="AdoMet_MTases"/>
    <property type="match status" value="1"/>
</dbReference>
<protein>
    <recommendedName>
        <fullName evidence="3">Methyltransferase domain-containing protein</fullName>
    </recommendedName>
</protein>
<comment type="caution">
    <text evidence="1">The sequence shown here is derived from an EMBL/GenBank/DDBJ whole genome shotgun (WGS) entry which is preliminary data.</text>
</comment>
<reference evidence="1" key="1">
    <citation type="submission" date="2022-12" db="EMBL/GenBank/DDBJ databases">
        <authorList>
            <person name="Webb A."/>
        </authorList>
    </citation>
    <scope>NUCLEOTIDE SEQUENCE</scope>
    <source>
        <strain evidence="1">Hp1</strain>
    </source>
</reference>
<keyword evidence="2" id="KW-1185">Reference proteome</keyword>
<evidence type="ECO:0000313" key="1">
    <source>
        <dbReference type="EMBL" id="CAI5708393.1"/>
    </source>
</evidence>
<evidence type="ECO:0000313" key="2">
    <source>
        <dbReference type="Proteomes" id="UP001162031"/>
    </source>
</evidence>
<proteinExistence type="predicted"/>
<dbReference type="SUPFAM" id="SSF53335">
    <property type="entry name" value="S-adenosyl-L-methionine-dependent methyltransferases"/>
    <property type="match status" value="1"/>
</dbReference>
<evidence type="ECO:0008006" key="3">
    <source>
        <dbReference type="Google" id="ProtNLM"/>
    </source>
</evidence>
<gene>
    <name evidence="1" type="ORF">HBR001_LOCUS80</name>
</gene>
<accession>A0AAV0SUG6</accession>